<keyword evidence="5 8" id="KW-1133">Transmembrane helix</keyword>
<feature type="transmembrane region" description="Helical" evidence="8">
    <location>
        <begin position="107"/>
        <end position="126"/>
    </location>
</feature>
<comment type="caution">
    <text evidence="9">The sequence shown here is derived from an EMBL/GenBank/DDBJ whole genome shotgun (WGS) entry which is preliminary data.</text>
</comment>
<keyword evidence="10" id="KW-1185">Reference proteome</keyword>
<evidence type="ECO:0000313" key="10">
    <source>
        <dbReference type="Proteomes" id="UP001321344"/>
    </source>
</evidence>
<feature type="transmembrane region" description="Helical" evidence="8">
    <location>
        <begin position="393"/>
        <end position="410"/>
    </location>
</feature>
<organism evidence="9 10">
    <name type="scientific">Aquirufa aurantiipilula</name>
    <dbReference type="NCBI Taxonomy" id="2696561"/>
    <lineage>
        <taxon>Bacteria</taxon>
        <taxon>Pseudomonadati</taxon>
        <taxon>Bacteroidota</taxon>
        <taxon>Cytophagia</taxon>
        <taxon>Cytophagales</taxon>
        <taxon>Flectobacillaceae</taxon>
        <taxon>Aquirufa</taxon>
    </lineage>
</organism>
<sequence length="456" mass="54646">MAQIGLFSSVLFLLIAFSSIFIFRIQVWKSLLISSIFTLGIFMPFTLVFLLLGTAITYQIGNKIQSSFPLTGLGIGILIGFLIVYKIKESWIDHFILLDLEIWEETGILQIVGLSFFVFNAISYLMDIKKRFITPADSFFKLMLYLLYFPTLHAGPLHRFTYLKSQFEQAKITSKSFNNGMRLILWGVFKNFVLAQRLYQLHHELSLSEISGWWTLVIGFVIFFYVYFSFSSYVDFFQGVSEIFQIRLKDNFHKRIYFSHNRHEFWKGWHITLNEWFRDYFFYWQIKFKFWRDKPYILLLLTYLLIGLWHGINLKFFIWGFLNACSILLEKWWKIPERIDRLTRFRFLGILYHLSLCSVLALVFISSSLDELIVRISKSNYIPMEALIYQKRNLLIIVMMFILVDFYQRWAKGYRMDMYFESLPAWKRRILYLPLILGIIFFGVFLRGLDIYYLKF</sequence>
<comment type="subcellular location">
    <subcellularLocation>
        <location evidence="1">Cell membrane</location>
        <topology evidence="1">Multi-pass membrane protein</topology>
    </subcellularLocation>
</comment>
<evidence type="ECO:0000256" key="7">
    <source>
        <dbReference type="PIRNR" id="PIRNR016636"/>
    </source>
</evidence>
<feature type="transmembrane region" description="Helical" evidence="8">
    <location>
        <begin position="210"/>
        <end position="228"/>
    </location>
</feature>
<feature type="transmembrane region" description="Helical" evidence="8">
    <location>
        <begin position="345"/>
        <end position="365"/>
    </location>
</feature>
<comment type="similarity">
    <text evidence="2 7">Belongs to the membrane-bound acyltransferase family.</text>
</comment>
<keyword evidence="3 7" id="KW-1003">Cell membrane</keyword>
<feature type="transmembrane region" description="Helical" evidence="8">
    <location>
        <begin position="68"/>
        <end position="87"/>
    </location>
</feature>
<dbReference type="EMBL" id="JARJOW010000005">
    <property type="protein sequence ID" value="MDF5690856.1"/>
    <property type="molecule type" value="Genomic_DNA"/>
</dbReference>
<evidence type="ECO:0000256" key="5">
    <source>
        <dbReference type="ARBA" id="ARBA00022989"/>
    </source>
</evidence>
<reference evidence="9 10" key="1">
    <citation type="submission" date="2023-03" db="EMBL/GenBank/DDBJ databases">
        <title>Genome sequencing of Aquirufa.</title>
        <authorList>
            <person name="Pitt A."/>
            <person name="Hahn M.W."/>
        </authorList>
    </citation>
    <scope>NUCLEOTIDE SEQUENCE [LARGE SCALE GENOMIC DNA]</scope>
    <source>
        <strain evidence="9 10">WAEICH-18A</strain>
    </source>
</reference>
<evidence type="ECO:0000256" key="4">
    <source>
        <dbReference type="ARBA" id="ARBA00022692"/>
    </source>
</evidence>
<evidence type="ECO:0000313" key="9">
    <source>
        <dbReference type="EMBL" id="MDF5690856.1"/>
    </source>
</evidence>
<feature type="transmembrane region" description="Helical" evidence="8">
    <location>
        <begin position="31"/>
        <end position="56"/>
    </location>
</feature>
<dbReference type="Pfam" id="PF03062">
    <property type="entry name" value="MBOAT"/>
    <property type="match status" value="1"/>
</dbReference>
<dbReference type="InterPro" id="IPR024194">
    <property type="entry name" value="Ac/AlaTfrase_AlgI/DltB"/>
</dbReference>
<feature type="transmembrane region" description="Helical" evidence="8">
    <location>
        <begin position="431"/>
        <end position="454"/>
    </location>
</feature>
<evidence type="ECO:0000256" key="8">
    <source>
        <dbReference type="SAM" id="Phobius"/>
    </source>
</evidence>
<evidence type="ECO:0000256" key="2">
    <source>
        <dbReference type="ARBA" id="ARBA00010323"/>
    </source>
</evidence>
<feature type="transmembrane region" description="Helical" evidence="8">
    <location>
        <begin position="7"/>
        <end position="25"/>
    </location>
</feature>
<accession>A0ABT6BK64</accession>
<dbReference type="PIRSF" id="PIRSF016636">
    <property type="entry name" value="AlgI_DltB"/>
    <property type="match status" value="1"/>
</dbReference>
<dbReference type="PANTHER" id="PTHR13285:SF18">
    <property type="entry name" value="PROTEIN-CYSTEINE N-PALMITOYLTRANSFERASE RASP"/>
    <property type="match status" value="1"/>
</dbReference>
<dbReference type="RefSeq" id="WP_276344361.1">
    <property type="nucleotide sequence ID" value="NZ_JARJOW010000005.1"/>
</dbReference>
<evidence type="ECO:0008006" key="11">
    <source>
        <dbReference type="Google" id="ProtNLM"/>
    </source>
</evidence>
<feature type="transmembrane region" description="Helical" evidence="8">
    <location>
        <begin position="295"/>
        <end position="310"/>
    </location>
</feature>
<dbReference type="PANTHER" id="PTHR13285">
    <property type="entry name" value="ACYLTRANSFERASE"/>
    <property type="match status" value="1"/>
</dbReference>
<keyword evidence="7" id="KW-0012">Acyltransferase</keyword>
<keyword evidence="6 7" id="KW-0472">Membrane</keyword>
<evidence type="ECO:0000256" key="3">
    <source>
        <dbReference type="ARBA" id="ARBA00022475"/>
    </source>
</evidence>
<proteinExistence type="inferred from homology"/>
<dbReference type="Proteomes" id="UP001321344">
    <property type="component" value="Unassembled WGS sequence"/>
</dbReference>
<feature type="transmembrane region" description="Helical" evidence="8">
    <location>
        <begin position="138"/>
        <end position="155"/>
    </location>
</feature>
<dbReference type="InterPro" id="IPR004299">
    <property type="entry name" value="MBOAT_fam"/>
</dbReference>
<protein>
    <recommendedName>
        <fullName evidence="11">MBOAT family protein</fullName>
    </recommendedName>
</protein>
<keyword evidence="7" id="KW-0808">Transferase</keyword>
<name>A0ABT6BK64_9BACT</name>
<gene>
    <name evidence="9" type="ORF">PQG43_08280</name>
</gene>
<evidence type="ECO:0000256" key="1">
    <source>
        <dbReference type="ARBA" id="ARBA00004651"/>
    </source>
</evidence>
<evidence type="ECO:0000256" key="6">
    <source>
        <dbReference type="ARBA" id="ARBA00023136"/>
    </source>
</evidence>
<dbReference type="InterPro" id="IPR051085">
    <property type="entry name" value="MB_O-acyltransferase"/>
</dbReference>
<keyword evidence="4 8" id="KW-0812">Transmembrane</keyword>